<dbReference type="InterPro" id="IPR024775">
    <property type="entry name" value="DinB-like"/>
</dbReference>
<sequence>MHLTQMALTMATIKNPFEPAASETAGELSYKDNIDRYARAPSKLELAIERLPEAKLRWKPNPKKWSIREIVCHLADSEIVGIARMHQIVSASKDNPPTLMAYDQDALAERYTYNSSDEQLALQVFKTLRKHATALLKSLPREAFEKAGLHPKLGKITLAGWVKLYADHAETHLQQIQKLKEQLQSYEL</sequence>
<dbReference type="EMBL" id="PHFL01000026">
    <property type="protein sequence ID" value="RFM24803.1"/>
    <property type="molecule type" value="Genomic_DNA"/>
</dbReference>
<proteinExistence type="predicted"/>
<feature type="domain" description="DinB-like" evidence="1">
    <location>
        <begin position="37"/>
        <end position="176"/>
    </location>
</feature>
<accession>A0A395M1Y2</accession>
<comment type="caution">
    <text evidence="2">The sequence shown here is derived from an EMBL/GenBank/DDBJ whole genome shotgun (WGS) entry which is preliminary data.</text>
</comment>
<gene>
    <name evidence="2" type="ORF">D0433_04120</name>
</gene>
<protein>
    <recommendedName>
        <fullName evidence="1">DinB-like domain-containing protein</fullName>
    </recommendedName>
</protein>
<dbReference type="Proteomes" id="UP000266389">
    <property type="component" value="Unassembled WGS sequence"/>
</dbReference>
<organism evidence="2 3">
    <name type="scientific">Candidatus Thermochlorobacter aerophilus</name>
    <dbReference type="NCBI Taxonomy" id="1868324"/>
    <lineage>
        <taxon>Bacteria</taxon>
        <taxon>Pseudomonadati</taxon>
        <taxon>Chlorobiota</taxon>
        <taxon>Chlorobiia</taxon>
        <taxon>Chlorobiales</taxon>
        <taxon>Candidatus Thermochlorobacteriaceae</taxon>
        <taxon>Candidatus Thermochlorobacter</taxon>
    </lineage>
</organism>
<dbReference type="Pfam" id="PF12867">
    <property type="entry name" value="DinB_2"/>
    <property type="match status" value="1"/>
</dbReference>
<evidence type="ECO:0000259" key="1">
    <source>
        <dbReference type="Pfam" id="PF12867"/>
    </source>
</evidence>
<evidence type="ECO:0000313" key="3">
    <source>
        <dbReference type="Proteomes" id="UP000266389"/>
    </source>
</evidence>
<dbReference type="AlphaFoldDB" id="A0A395M1Y2"/>
<dbReference type="Gene3D" id="1.20.120.450">
    <property type="entry name" value="dinb family like domain"/>
    <property type="match status" value="1"/>
</dbReference>
<name>A0A395M1Y2_9BACT</name>
<reference evidence="2 3" key="1">
    <citation type="journal article" date="2011" name="ISME J.">
        <title>Community ecology of hot spring cyanobacterial mats: predominant populations and their functional potential.</title>
        <authorList>
            <person name="Klatt C.G."/>
            <person name="Wood J.M."/>
            <person name="Rusch D.B."/>
            <person name="Bateson M.M."/>
            <person name="Hamamura N."/>
            <person name="Heidelberg J.F."/>
            <person name="Grossman A.R."/>
            <person name="Bhaya D."/>
            <person name="Cohan F.M."/>
            <person name="Kuhl M."/>
            <person name="Bryant D.A."/>
            <person name="Ward D.M."/>
        </authorList>
    </citation>
    <scope>NUCLEOTIDE SEQUENCE [LARGE SCALE GENOMIC DNA]</scope>
    <source>
        <strain evidence="2">OS</strain>
    </source>
</reference>
<evidence type="ECO:0000313" key="2">
    <source>
        <dbReference type="EMBL" id="RFM24803.1"/>
    </source>
</evidence>
<dbReference type="SUPFAM" id="SSF109854">
    <property type="entry name" value="DinB/YfiT-like putative metalloenzymes"/>
    <property type="match status" value="1"/>
</dbReference>
<dbReference type="InterPro" id="IPR034660">
    <property type="entry name" value="DinB/YfiT-like"/>
</dbReference>